<comment type="similarity">
    <text evidence="2">Belongs to the oxidase-dependent Fe transporter (OFeT) (TC 9.A.10.1) family.</text>
</comment>
<name>A0A1S1NT01_9GAMM</name>
<keyword evidence="4" id="KW-1133">Transmembrane helix</keyword>
<dbReference type="STRING" id="657387.BH688_14045"/>
<dbReference type="EMBL" id="CP043420">
    <property type="protein sequence ID" value="QEL09848.1"/>
    <property type="molecule type" value="Genomic_DNA"/>
</dbReference>
<evidence type="ECO:0000313" key="6">
    <source>
        <dbReference type="EMBL" id="QEL09848.1"/>
    </source>
</evidence>
<evidence type="ECO:0000256" key="2">
    <source>
        <dbReference type="ARBA" id="ARBA00008333"/>
    </source>
</evidence>
<sequence length="287" mass="31120">MFNQVLLIVWRESVEAILIIGIVHAWLSQSGARVGLRYMWLGVLAGLGLAGLIGMALMSAASWLSGSAQGIFQTVMVLTACILIVQMVFWMRTHARTLKTELESGLAHSVGNAHYWGIATLVAIAVAREGSETVVFLYGMGMAQWYSGAMTPFLIAAASGFGLAVLTFQIMQLGNRLFSWRRFFAVTEVLLLLLAASLLVGGIERLIDLGVLPAGPDPLWDSSALLNDSEGLGGLLATFAGYRAMPPLTAVVGWVLYWGVIATLLRWQRRRIPMTVRHDTSNGMQAP</sequence>
<dbReference type="Pfam" id="PF03239">
    <property type="entry name" value="FTR1"/>
    <property type="match status" value="1"/>
</dbReference>
<dbReference type="GO" id="GO:0015093">
    <property type="term" value="F:ferrous iron transmembrane transporter activity"/>
    <property type="evidence" value="ECO:0007669"/>
    <property type="project" value="TreeGrafter"/>
</dbReference>
<evidence type="ECO:0000256" key="4">
    <source>
        <dbReference type="ARBA" id="ARBA00022989"/>
    </source>
</evidence>
<gene>
    <name evidence="6" type="ORF">FY550_01005</name>
</gene>
<evidence type="ECO:0000313" key="7">
    <source>
        <dbReference type="Proteomes" id="UP000322553"/>
    </source>
</evidence>
<evidence type="ECO:0000256" key="3">
    <source>
        <dbReference type="ARBA" id="ARBA00022692"/>
    </source>
</evidence>
<dbReference type="AlphaFoldDB" id="A0A1S1NT01"/>
<evidence type="ECO:0000256" key="5">
    <source>
        <dbReference type="ARBA" id="ARBA00023136"/>
    </source>
</evidence>
<keyword evidence="7" id="KW-1185">Reference proteome</keyword>
<comment type="subcellular location">
    <subcellularLocation>
        <location evidence="1">Membrane</location>
        <topology evidence="1">Multi-pass membrane protein</topology>
    </subcellularLocation>
</comment>
<dbReference type="Proteomes" id="UP000322553">
    <property type="component" value="Chromosome"/>
</dbReference>
<keyword evidence="3" id="KW-0812">Transmembrane</keyword>
<proteinExistence type="inferred from homology"/>
<dbReference type="PANTHER" id="PTHR31632:SF2">
    <property type="entry name" value="PLASMA MEMBRANE IRON PERMEASE"/>
    <property type="match status" value="1"/>
</dbReference>
<dbReference type="OrthoDB" id="8215804at2"/>
<dbReference type="KEGG" id="kuy:FY550_01005"/>
<accession>A0A1S1NT01</accession>
<dbReference type="PANTHER" id="PTHR31632">
    <property type="entry name" value="IRON TRANSPORTER FTH1"/>
    <property type="match status" value="1"/>
</dbReference>
<protein>
    <submittedName>
        <fullName evidence="6">FTR1 family iron permease</fullName>
    </submittedName>
</protein>
<dbReference type="RefSeq" id="WP_070980756.1">
    <property type="nucleotide sequence ID" value="NZ_CP043420.1"/>
</dbReference>
<reference evidence="6 7" key="1">
    <citation type="submission" date="2019-08" db="EMBL/GenBank/DDBJ databases">
        <title>Complete genome sequence of Kushneria sp. YCWA18, a halophilic phosphate-solubilizing bacterium isolated from Daqiao saltern in China.</title>
        <authorList>
            <person name="Du G.-X."/>
            <person name="Qu L.-Y."/>
        </authorList>
    </citation>
    <scope>NUCLEOTIDE SEQUENCE [LARGE SCALE GENOMIC DNA]</scope>
    <source>
        <strain evidence="6 7">YCWA18</strain>
    </source>
</reference>
<dbReference type="InterPro" id="IPR004923">
    <property type="entry name" value="FTR1/Fip1/EfeU"/>
</dbReference>
<keyword evidence="5" id="KW-0472">Membrane</keyword>
<dbReference type="GO" id="GO:0033573">
    <property type="term" value="C:high-affinity iron permease complex"/>
    <property type="evidence" value="ECO:0007669"/>
    <property type="project" value="InterPro"/>
</dbReference>
<evidence type="ECO:0000256" key="1">
    <source>
        <dbReference type="ARBA" id="ARBA00004141"/>
    </source>
</evidence>
<organism evidence="6 7">
    <name type="scientific">Kushneria phosphatilytica</name>
    <dbReference type="NCBI Taxonomy" id="657387"/>
    <lineage>
        <taxon>Bacteria</taxon>
        <taxon>Pseudomonadati</taxon>
        <taxon>Pseudomonadota</taxon>
        <taxon>Gammaproteobacteria</taxon>
        <taxon>Oceanospirillales</taxon>
        <taxon>Halomonadaceae</taxon>
        <taxon>Kushneria</taxon>
    </lineage>
</organism>